<reference evidence="1" key="2">
    <citation type="journal article" date="2022" name="New Phytol.">
        <title>Evolutionary transition to the ectomycorrhizal habit in the genomes of a hyperdiverse lineage of mushroom-forming fungi.</title>
        <authorList>
            <person name="Looney B."/>
            <person name="Miyauchi S."/>
            <person name="Morin E."/>
            <person name="Drula E."/>
            <person name="Courty P.E."/>
            <person name="Kohler A."/>
            <person name="Kuo A."/>
            <person name="LaButti K."/>
            <person name="Pangilinan J."/>
            <person name="Lipzen A."/>
            <person name="Riley R."/>
            <person name="Andreopoulos W."/>
            <person name="He G."/>
            <person name="Johnson J."/>
            <person name="Nolan M."/>
            <person name="Tritt A."/>
            <person name="Barry K.W."/>
            <person name="Grigoriev I.V."/>
            <person name="Nagy L.G."/>
            <person name="Hibbett D."/>
            <person name="Henrissat B."/>
            <person name="Matheny P.B."/>
            <person name="Labbe J."/>
            <person name="Martin F.M."/>
        </authorList>
    </citation>
    <scope>NUCLEOTIDE SEQUENCE</scope>
    <source>
        <strain evidence="1">EC-137</strain>
    </source>
</reference>
<dbReference type="EMBL" id="MU273625">
    <property type="protein sequence ID" value="KAI0030367.1"/>
    <property type="molecule type" value="Genomic_DNA"/>
</dbReference>
<comment type="caution">
    <text evidence="1">The sequence shown here is derived from an EMBL/GenBank/DDBJ whole genome shotgun (WGS) entry which is preliminary data.</text>
</comment>
<keyword evidence="2" id="KW-1185">Reference proteome</keyword>
<proteinExistence type="predicted"/>
<name>A0ACB8QFD1_9AGAM</name>
<organism evidence="1 2">
    <name type="scientific">Vararia minispora EC-137</name>
    <dbReference type="NCBI Taxonomy" id="1314806"/>
    <lineage>
        <taxon>Eukaryota</taxon>
        <taxon>Fungi</taxon>
        <taxon>Dikarya</taxon>
        <taxon>Basidiomycota</taxon>
        <taxon>Agaricomycotina</taxon>
        <taxon>Agaricomycetes</taxon>
        <taxon>Russulales</taxon>
        <taxon>Lachnocladiaceae</taxon>
        <taxon>Vararia</taxon>
    </lineage>
</organism>
<dbReference type="Proteomes" id="UP000814128">
    <property type="component" value="Unassembled WGS sequence"/>
</dbReference>
<reference evidence="1" key="1">
    <citation type="submission" date="2021-02" db="EMBL/GenBank/DDBJ databases">
        <authorList>
            <consortium name="DOE Joint Genome Institute"/>
            <person name="Ahrendt S."/>
            <person name="Looney B.P."/>
            <person name="Miyauchi S."/>
            <person name="Morin E."/>
            <person name="Drula E."/>
            <person name="Courty P.E."/>
            <person name="Chicoki N."/>
            <person name="Fauchery L."/>
            <person name="Kohler A."/>
            <person name="Kuo A."/>
            <person name="Labutti K."/>
            <person name="Pangilinan J."/>
            <person name="Lipzen A."/>
            <person name="Riley R."/>
            <person name="Andreopoulos W."/>
            <person name="He G."/>
            <person name="Johnson J."/>
            <person name="Barry K.W."/>
            <person name="Grigoriev I.V."/>
            <person name="Nagy L."/>
            <person name="Hibbett D."/>
            <person name="Henrissat B."/>
            <person name="Matheny P.B."/>
            <person name="Labbe J."/>
            <person name="Martin F."/>
        </authorList>
    </citation>
    <scope>NUCLEOTIDE SEQUENCE</scope>
    <source>
        <strain evidence="1">EC-137</strain>
    </source>
</reference>
<gene>
    <name evidence="1" type="ORF">K488DRAFT_54369</name>
</gene>
<accession>A0ACB8QFD1</accession>
<protein>
    <submittedName>
        <fullName evidence="1">Isochorismatase-like protein</fullName>
    </submittedName>
</protein>
<evidence type="ECO:0000313" key="2">
    <source>
        <dbReference type="Proteomes" id="UP000814128"/>
    </source>
</evidence>
<evidence type="ECO:0000313" key="1">
    <source>
        <dbReference type="EMBL" id="KAI0030367.1"/>
    </source>
</evidence>
<sequence length="272" mass="28985">MLAVTTFVNASPQQITSPTGASTSLASAPTLSPTSTPAQKSCPALDAAGKPVFTYDRLDKNDAALLIVDHQDGLYLISRDMNAIQFKANILAHAELANIFNLPTVITTSTPFGPNAPLPIEITELHPNTSVIVRGGEVNAWDNADFRAAVQATGKKQIILGGITTDACTTFLALSLREAGYSVFANADASGTFDLRTAQDANDRMRSGGVQVLSLFAIACELMRDWRNTPGTPQMLPFFDKYLPQYGFVARAHDEAILNGTATGIRLGDLSP</sequence>